<comment type="caution">
    <text evidence="2">The sequence shown here is derived from an EMBL/GenBank/DDBJ whole genome shotgun (WGS) entry which is preliminary data.</text>
</comment>
<evidence type="ECO:0000313" key="2">
    <source>
        <dbReference type="EMBL" id="TWI94032.1"/>
    </source>
</evidence>
<dbReference type="RefSeq" id="WP_144916752.1">
    <property type="nucleotide sequence ID" value="NZ_VLLI01000022.1"/>
</dbReference>
<organism evidence="2 3">
    <name type="scientific">Mucilaginibacter frigoritolerans</name>
    <dbReference type="NCBI Taxonomy" id="652788"/>
    <lineage>
        <taxon>Bacteria</taxon>
        <taxon>Pseudomonadati</taxon>
        <taxon>Bacteroidota</taxon>
        <taxon>Sphingobacteriia</taxon>
        <taxon>Sphingobacteriales</taxon>
        <taxon>Sphingobacteriaceae</taxon>
        <taxon>Mucilaginibacter</taxon>
    </lineage>
</organism>
<evidence type="ECO:0000313" key="3">
    <source>
        <dbReference type="Proteomes" id="UP000317010"/>
    </source>
</evidence>
<name>A0A562TKM8_9SPHI</name>
<evidence type="ECO:0000256" key="1">
    <source>
        <dbReference type="SAM" id="SignalP"/>
    </source>
</evidence>
<keyword evidence="1" id="KW-0732">Signal</keyword>
<dbReference type="OrthoDB" id="798071at2"/>
<gene>
    <name evidence="2" type="ORF">JN11_04849</name>
</gene>
<keyword evidence="3" id="KW-1185">Reference proteome</keyword>
<reference evidence="2 3" key="1">
    <citation type="submission" date="2019-07" db="EMBL/GenBank/DDBJ databases">
        <title>Genomic Encyclopedia of Archaeal and Bacterial Type Strains, Phase II (KMG-II): from individual species to whole genera.</title>
        <authorList>
            <person name="Goeker M."/>
        </authorList>
    </citation>
    <scope>NUCLEOTIDE SEQUENCE [LARGE SCALE GENOMIC DNA]</scope>
    <source>
        <strain evidence="2 3">ATCC BAA-1854</strain>
    </source>
</reference>
<feature type="signal peptide" evidence="1">
    <location>
        <begin position="1"/>
        <end position="26"/>
    </location>
</feature>
<protein>
    <submittedName>
        <fullName evidence="2">Uncharacterized protein</fullName>
    </submittedName>
</protein>
<sequence length="194" mass="20806">MGNKRFTYLLFSAAILIMAVVSSCQKDDTATPPDSKTTVNADSSLMASPGNFLAASGTLEVKFNDSTYTFDAAHDSIAFINVHVDSKTNYFGITAINKNHSMSFGISSLGYANSNINSNVAGGQFLLSTDAQKPAMQLSLSKYAQNSDIGSISLDSYNQGSQLAKGTFITFLAKDDKANSPYFRVEGSFDLKLK</sequence>
<feature type="chain" id="PRO_5022074202" evidence="1">
    <location>
        <begin position="27"/>
        <end position="194"/>
    </location>
</feature>
<proteinExistence type="predicted"/>
<dbReference type="AlphaFoldDB" id="A0A562TKM8"/>
<dbReference type="EMBL" id="VLLI01000022">
    <property type="protein sequence ID" value="TWI94032.1"/>
    <property type="molecule type" value="Genomic_DNA"/>
</dbReference>
<accession>A0A562TKM8</accession>
<dbReference type="Proteomes" id="UP000317010">
    <property type="component" value="Unassembled WGS sequence"/>
</dbReference>
<dbReference type="PROSITE" id="PS51257">
    <property type="entry name" value="PROKAR_LIPOPROTEIN"/>
    <property type="match status" value="1"/>
</dbReference>